<dbReference type="PANTHER" id="PTHR33974">
    <property type="entry name" value="VASCULAR-RELATED UNKNOWN PROTEIN 1-RELATED"/>
    <property type="match status" value="1"/>
</dbReference>
<reference evidence="2 3" key="1">
    <citation type="journal article" date="2013" name="Proc. Natl. Acad. Sci. U.S.A.">
        <title>Fine-scale variation in meiotic recombination in Mimulus inferred from population shotgun sequencing.</title>
        <authorList>
            <person name="Hellsten U."/>
            <person name="Wright K.M."/>
            <person name="Jenkins J."/>
            <person name="Shu S."/>
            <person name="Yuan Y."/>
            <person name="Wessler S.R."/>
            <person name="Schmutz J."/>
            <person name="Willis J.H."/>
            <person name="Rokhsar D.S."/>
        </authorList>
    </citation>
    <scope>NUCLEOTIDE SEQUENCE [LARGE SCALE GENOMIC DNA]</scope>
    <source>
        <strain evidence="3">cv. DUN x IM62</strain>
    </source>
</reference>
<dbReference type="Proteomes" id="UP000030748">
    <property type="component" value="Unassembled WGS sequence"/>
</dbReference>
<keyword evidence="3" id="KW-1185">Reference proteome</keyword>
<gene>
    <name evidence="2" type="ORF">MIMGU_mgv1a022947mg</name>
</gene>
<evidence type="ECO:0000313" key="2">
    <source>
        <dbReference type="EMBL" id="EYU19230.1"/>
    </source>
</evidence>
<dbReference type="GO" id="GO:0010089">
    <property type="term" value="P:xylem development"/>
    <property type="evidence" value="ECO:0007669"/>
    <property type="project" value="InterPro"/>
</dbReference>
<dbReference type="InterPro" id="IPR039280">
    <property type="entry name" value="VUP"/>
</dbReference>
<proteinExistence type="predicted"/>
<evidence type="ECO:0000256" key="1">
    <source>
        <dbReference type="SAM" id="MobiDB-lite"/>
    </source>
</evidence>
<name>A0A022PYC1_ERYGU</name>
<evidence type="ECO:0000313" key="3">
    <source>
        <dbReference type="Proteomes" id="UP000030748"/>
    </source>
</evidence>
<sequence>MAEEDSPEESSWTFYIEGFMRDDNDNDNDDINSLSSASEMAESPSLVSDAASSAVVKKLSSSYYNCCVCRSNTDDDGDDGACRLGFKGSIRNMLIKQNSFKKQKTKVFLPSVMDYDLEDTASSPVNSPKVSYMNQFMNEKDKAKIDVSEEIMTILF</sequence>
<dbReference type="PANTHER" id="PTHR33974:SF18">
    <property type="match status" value="1"/>
</dbReference>
<feature type="region of interest" description="Disordered" evidence="1">
    <location>
        <begin position="19"/>
        <end position="43"/>
    </location>
</feature>
<accession>A0A022PYC1</accession>
<organism evidence="2 3">
    <name type="scientific">Erythranthe guttata</name>
    <name type="common">Yellow monkey flower</name>
    <name type="synonym">Mimulus guttatus</name>
    <dbReference type="NCBI Taxonomy" id="4155"/>
    <lineage>
        <taxon>Eukaryota</taxon>
        <taxon>Viridiplantae</taxon>
        <taxon>Streptophyta</taxon>
        <taxon>Embryophyta</taxon>
        <taxon>Tracheophyta</taxon>
        <taxon>Spermatophyta</taxon>
        <taxon>Magnoliopsida</taxon>
        <taxon>eudicotyledons</taxon>
        <taxon>Gunneridae</taxon>
        <taxon>Pentapetalae</taxon>
        <taxon>asterids</taxon>
        <taxon>lamiids</taxon>
        <taxon>Lamiales</taxon>
        <taxon>Phrymaceae</taxon>
        <taxon>Erythranthe</taxon>
    </lineage>
</organism>
<dbReference type="EMBL" id="KI632305">
    <property type="protein sequence ID" value="EYU19230.1"/>
    <property type="molecule type" value="Genomic_DNA"/>
</dbReference>
<dbReference type="AlphaFoldDB" id="A0A022PYC1"/>
<protein>
    <submittedName>
        <fullName evidence="2">Uncharacterized protein</fullName>
    </submittedName>
</protein>